<name>A0A271LB31_9HYPH</name>
<dbReference type="InterPro" id="IPR013785">
    <property type="entry name" value="Aldolase_TIM"/>
</dbReference>
<dbReference type="InterPro" id="IPR003830">
    <property type="entry name" value="ComA_synth"/>
</dbReference>
<dbReference type="Gene3D" id="3.20.20.70">
    <property type="entry name" value="Aldolase class I"/>
    <property type="match status" value="1"/>
</dbReference>
<dbReference type="Pfam" id="PF02679">
    <property type="entry name" value="ComA"/>
    <property type="match status" value="1"/>
</dbReference>
<evidence type="ECO:0000256" key="1">
    <source>
        <dbReference type="ARBA" id="ARBA00010424"/>
    </source>
</evidence>
<dbReference type="AlphaFoldDB" id="A0A271LB31"/>
<gene>
    <name evidence="3" type="ORF">CIT26_31430</name>
</gene>
<evidence type="ECO:0000256" key="2">
    <source>
        <dbReference type="SAM" id="MobiDB-lite"/>
    </source>
</evidence>
<proteinExistence type="inferred from homology"/>
<keyword evidence="4" id="KW-1185">Reference proteome</keyword>
<dbReference type="Proteomes" id="UP000216442">
    <property type="component" value="Unassembled WGS sequence"/>
</dbReference>
<feature type="region of interest" description="Disordered" evidence="2">
    <location>
        <begin position="1"/>
        <end position="23"/>
    </location>
</feature>
<comment type="similarity">
    <text evidence="1">Belongs to the phosphosulfolactate synthase family.</text>
</comment>
<dbReference type="EMBL" id="NPKJ01000073">
    <property type="protein sequence ID" value="PAQ05303.1"/>
    <property type="molecule type" value="Genomic_DNA"/>
</dbReference>
<reference evidence="3 4" key="1">
    <citation type="submission" date="2017-08" db="EMBL/GenBank/DDBJ databases">
        <title>Mesorhizobium wenxinae sp. nov., a novel rhizobial species isolated from root nodules of chickpea (Cicer arietinum L.).</title>
        <authorList>
            <person name="Zhang J."/>
        </authorList>
    </citation>
    <scope>NUCLEOTIDE SEQUENCE [LARGE SCALE GENOMIC DNA]</scope>
    <source>
        <strain evidence="3 4">SDW018</strain>
    </source>
</reference>
<protein>
    <submittedName>
        <fullName evidence="3">Uncharacterized protein</fullName>
    </submittedName>
</protein>
<comment type="caution">
    <text evidence="3">The sequence shown here is derived from an EMBL/GenBank/DDBJ whole genome shotgun (WGS) entry which is preliminary data.</text>
</comment>
<accession>A0A271LB31</accession>
<evidence type="ECO:0000313" key="3">
    <source>
        <dbReference type="EMBL" id="PAQ05303.1"/>
    </source>
</evidence>
<dbReference type="SUPFAM" id="SSF102110">
    <property type="entry name" value="(2r)-phospho-3-sulfolactate synthase ComA"/>
    <property type="match status" value="1"/>
</dbReference>
<organism evidence="3 4">
    <name type="scientific">Mesorhizobium temperatum</name>
    <dbReference type="NCBI Taxonomy" id="241416"/>
    <lineage>
        <taxon>Bacteria</taxon>
        <taxon>Pseudomonadati</taxon>
        <taxon>Pseudomonadota</taxon>
        <taxon>Alphaproteobacteria</taxon>
        <taxon>Hyphomicrobiales</taxon>
        <taxon>Phyllobacteriaceae</taxon>
        <taxon>Mesorhizobium</taxon>
    </lineage>
</organism>
<evidence type="ECO:0000313" key="4">
    <source>
        <dbReference type="Proteomes" id="UP000216442"/>
    </source>
</evidence>
<dbReference type="InterPro" id="IPR036112">
    <property type="entry name" value="ComA_synth_sf"/>
</dbReference>
<sequence>MVRQELRQRGQPVRRPQPDRAARSAALRHLGNQEHLGADSECGVRGGYVKNYGNEVNLFVDHSQIVQLEALRSGIWGTKSTWGRIQNVG</sequence>